<organism evidence="10 11">
    <name type="scientific">Photobacterium chitinilyticum</name>
    <dbReference type="NCBI Taxonomy" id="2485123"/>
    <lineage>
        <taxon>Bacteria</taxon>
        <taxon>Pseudomonadati</taxon>
        <taxon>Pseudomonadota</taxon>
        <taxon>Gammaproteobacteria</taxon>
        <taxon>Vibrionales</taxon>
        <taxon>Vibrionaceae</taxon>
        <taxon>Photobacterium</taxon>
    </lineage>
</organism>
<dbReference type="EMBL" id="RJLM01000008">
    <property type="protein sequence ID" value="RWX54076.1"/>
    <property type="molecule type" value="Genomic_DNA"/>
</dbReference>
<keyword evidence="6 9" id="KW-0812">Transmembrane</keyword>
<reference evidence="10 11" key="1">
    <citation type="submission" date="2018-11" db="EMBL/GenBank/DDBJ databases">
        <title>Photobacterium sp. BEI247 sp. nov., a marine bacterium isolated from Yongle Blue Hole in the South China Sea.</title>
        <authorList>
            <person name="Wang X."/>
        </authorList>
    </citation>
    <scope>NUCLEOTIDE SEQUENCE [LARGE SCALE GENOMIC DNA]</scope>
    <source>
        <strain evidence="11">BEI247</strain>
    </source>
</reference>
<evidence type="ECO:0000256" key="9">
    <source>
        <dbReference type="SAM" id="Phobius"/>
    </source>
</evidence>
<dbReference type="AlphaFoldDB" id="A0A3S3UJR6"/>
<gene>
    <name evidence="10" type="ORF">EDI28_17735</name>
</gene>
<dbReference type="Pfam" id="PF07963">
    <property type="entry name" value="N_methyl"/>
    <property type="match status" value="1"/>
</dbReference>
<sequence>MKSLARFGRNTISASGKELFRQGEGLGLVAVLLNGKKELGVINKQQQQICGFSLVEVVVAMLVVAIAILGLVKMQIFLEQKSEYARMGLAALQIAENDMQYVQSLAFASISGATGSISRSDGTYDWVRTYKAVMSGSAKQTQVTVTWSDRQGEKQSLALSTMRSKFN</sequence>
<evidence type="ECO:0000256" key="8">
    <source>
        <dbReference type="ARBA" id="ARBA00023136"/>
    </source>
</evidence>
<dbReference type="InterPro" id="IPR010052">
    <property type="entry name" value="T2SS_protein-GspI"/>
</dbReference>
<dbReference type="PANTHER" id="PTHR38779">
    <property type="entry name" value="TYPE II SECRETION SYSTEM PROTEIN I-RELATED"/>
    <property type="match status" value="1"/>
</dbReference>
<protein>
    <submittedName>
        <fullName evidence="10">Prepilin-type N-terminal cleavage/methylation domain-containing protein</fullName>
    </submittedName>
</protein>
<evidence type="ECO:0000256" key="5">
    <source>
        <dbReference type="ARBA" id="ARBA00022519"/>
    </source>
</evidence>
<evidence type="ECO:0000256" key="2">
    <source>
        <dbReference type="ARBA" id="ARBA00008358"/>
    </source>
</evidence>
<evidence type="ECO:0000313" key="10">
    <source>
        <dbReference type="EMBL" id="RWX54076.1"/>
    </source>
</evidence>
<dbReference type="OrthoDB" id="5829918at2"/>
<comment type="subcellular location">
    <subcellularLocation>
        <location evidence="1">Cell inner membrane</location>
        <topology evidence="1">Single-pass membrane protein</topology>
    </subcellularLocation>
</comment>
<dbReference type="GO" id="GO:0015628">
    <property type="term" value="P:protein secretion by the type II secretion system"/>
    <property type="evidence" value="ECO:0007669"/>
    <property type="project" value="InterPro"/>
</dbReference>
<dbReference type="Proteomes" id="UP000287563">
    <property type="component" value="Unassembled WGS sequence"/>
</dbReference>
<name>A0A3S3UJR6_9GAMM</name>
<comment type="caution">
    <text evidence="10">The sequence shown here is derived from an EMBL/GenBank/DDBJ whole genome shotgun (WGS) entry which is preliminary data.</text>
</comment>
<evidence type="ECO:0000256" key="7">
    <source>
        <dbReference type="ARBA" id="ARBA00022989"/>
    </source>
</evidence>
<keyword evidence="5" id="KW-0997">Cell inner membrane</keyword>
<keyword evidence="3" id="KW-1003">Cell membrane</keyword>
<keyword evidence="4" id="KW-0488">Methylation</keyword>
<feature type="transmembrane region" description="Helical" evidence="9">
    <location>
        <begin position="49"/>
        <end position="72"/>
    </location>
</feature>
<dbReference type="PANTHER" id="PTHR38779:SF2">
    <property type="entry name" value="TYPE II SECRETION SYSTEM PROTEIN I-RELATED"/>
    <property type="match status" value="1"/>
</dbReference>
<evidence type="ECO:0000256" key="4">
    <source>
        <dbReference type="ARBA" id="ARBA00022481"/>
    </source>
</evidence>
<keyword evidence="8 9" id="KW-0472">Membrane</keyword>
<evidence type="ECO:0000256" key="3">
    <source>
        <dbReference type="ARBA" id="ARBA00022475"/>
    </source>
</evidence>
<keyword evidence="11" id="KW-1185">Reference proteome</keyword>
<comment type="similarity">
    <text evidence="2">Belongs to the GSP I family.</text>
</comment>
<dbReference type="GO" id="GO:0015627">
    <property type="term" value="C:type II protein secretion system complex"/>
    <property type="evidence" value="ECO:0007669"/>
    <property type="project" value="InterPro"/>
</dbReference>
<evidence type="ECO:0000256" key="1">
    <source>
        <dbReference type="ARBA" id="ARBA00004377"/>
    </source>
</evidence>
<dbReference type="InterPro" id="IPR012902">
    <property type="entry name" value="N_methyl_site"/>
</dbReference>
<evidence type="ECO:0000256" key="6">
    <source>
        <dbReference type="ARBA" id="ARBA00022692"/>
    </source>
</evidence>
<dbReference type="GO" id="GO:0005886">
    <property type="term" value="C:plasma membrane"/>
    <property type="evidence" value="ECO:0007669"/>
    <property type="project" value="UniProtKB-SubCell"/>
</dbReference>
<dbReference type="NCBIfam" id="TIGR02532">
    <property type="entry name" value="IV_pilin_GFxxxE"/>
    <property type="match status" value="1"/>
</dbReference>
<accession>A0A3S3UJR6</accession>
<evidence type="ECO:0000313" key="11">
    <source>
        <dbReference type="Proteomes" id="UP000287563"/>
    </source>
</evidence>
<keyword evidence="7 9" id="KW-1133">Transmembrane helix</keyword>
<proteinExistence type="inferred from homology"/>